<keyword evidence="2" id="KW-1185">Reference proteome</keyword>
<gene>
    <name evidence="1" type="ORF">EXN66_Car015379</name>
</gene>
<reference evidence="1 2" key="1">
    <citation type="submission" date="2019-02" db="EMBL/GenBank/DDBJ databases">
        <title>Opniocepnalus argus genome.</title>
        <authorList>
            <person name="Zhou C."/>
            <person name="Xiao S."/>
        </authorList>
    </citation>
    <scope>NUCLEOTIDE SEQUENCE [LARGE SCALE GENOMIC DNA]</scope>
    <source>
        <strain evidence="1">OARG1902GOOAL</strain>
        <tissue evidence="1">Muscle</tissue>
    </source>
</reference>
<protein>
    <submittedName>
        <fullName evidence="1">Uncharacterized protein</fullName>
    </submittedName>
</protein>
<accession>A0A6G1QAX6</accession>
<evidence type="ECO:0000313" key="2">
    <source>
        <dbReference type="Proteomes" id="UP000503349"/>
    </source>
</evidence>
<reference evidence="2" key="2">
    <citation type="submission" date="2019-02" db="EMBL/GenBank/DDBJ databases">
        <title>Opniocepnalus argus Var Kimnra genome.</title>
        <authorList>
            <person name="Zhou C."/>
            <person name="Xiao S."/>
        </authorList>
    </citation>
    <scope>NUCLEOTIDE SEQUENCE [LARGE SCALE GENOMIC DNA]</scope>
</reference>
<dbReference type="AlphaFoldDB" id="A0A6G1QAX6"/>
<name>A0A6G1QAX6_CHAAH</name>
<evidence type="ECO:0000313" key="1">
    <source>
        <dbReference type="EMBL" id="KAF3699692.1"/>
    </source>
</evidence>
<dbReference type="Proteomes" id="UP000503349">
    <property type="component" value="Chromosome 15"/>
</dbReference>
<organism evidence="1 2">
    <name type="scientific">Channa argus</name>
    <name type="common">Northern snakehead</name>
    <name type="synonym">Ophicephalus argus</name>
    <dbReference type="NCBI Taxonomy" id="215402"/>
    <lineage>
        <taxon>Eukaryota</taxon>
        <taxon>Metazoa</taxon>
        <taxon>Chordata</taxon>
        <taxon>Craniata</taxon>
        <taxon>Vertebrata</taxon>
        <taxon>Euteleostomi</taxon>
        <taxon>Actinopterygii</taxon>
        <taxon>Neopterygii</taxon>
        <taxon>Teleostei</taxon>
        <taxon>Neoteleostei</taxon>
        <taxon>Acanthomorphata</taxon>
        <taxon>Anabantaria</taxon>
        <taxon>Anabantiformes</taxon>
        <taxon>Channoidei</taxon>
        <taxon>Channidae</taxon>
        <taxon>Channa</taxon>
    </lineage>
</organism>
<proteinExistence type="predicted"/>
<dbReference type="EMBL" id="CM015726">
    <property type="protein sequence ID" value="KAF3699692.1"/>
    <property type="molecule type" value="Genomic_DNA"/>
</dbReference>
<sequence length="56" mass="6349">MNKNNNKTISIPHRKMVPSKHQTTCLDAVILKTRTAEQTTALMLPCKVVMDAKHLF</sequence>